<dbReference type="EMBL" id="FSRL01000001">
    <property type="protein sequence ID" value="SIO05700.1"/>
    <property type="molecule type" value="Genomic_DNA"/>
</dbReference>
<dbReference type="InterPro" id="IPR023393">
    <property type="entry name" value="START-like_dom_sf"/>
</dbReference>
<feature type="domain" description="Activator of Hsp90 ATPase homologue 1/2-like C-terminal" evidence="2">
    <location>
        <begin position="16"/>
        <end position="148"/>
    </location>
</feature>
<dbReference type="RefSeq" id="WP_074256429.1">
    <property type="nucleotide sequence ID" value="NZ_FSRL01000001.1"/>
</dbReference>
<sequence length="153" mass="16420">MTALTFDTLTLTRSIAAPPARLFPLMTEPAYRAEWGAPTENTRLDIVEADIRPGGRELSRCGPKDNPEFEVTTDFHHLDAPALLVFTETIRIDGAPLSCGLCSIEITPEGTGSHLTVTAQLSSLIGDEMAAGYTQGWTAALANLARLAERHAA</sequence>
<evidence type="ECO:0000313" key="3">
    <source>
        <dbReference type="EMBL" id="SIO05700.1"/>
    </source>
</evidence>
<accession>A0A1N6GDU7</accession>
<evidence type="ECO:0000313" key="4">
    <source>
        <dbReference type="Proteomes" id="UP000184932"/>
    </source>
</evidence>
<name>A0A1N6GDU7_9RHOB</name>
<evidence type="ECO:0000256" key="1">
    <source>
        <dbReference type="ARBA" id="ARBA00006817"/>
    </source>
</evidence>
<comment type="similarity">
    <text evidence="1">Belongs to the AHA1 family.</text>
</comment>
<dbReference type="Pfam" id="PF08327">
    <property type="entry name" value="AHSA1"/>
    <property type="match status" value="1"/>
</dbReference>
<evidence type="ECO:0000259" key="2">
    <source>
        <dbReference type="Pfam" id="PF08327"/>
    </source>
</evidence>
<dbReference type="InterPro" id="IPR013538">
    <property type="entry name" value="ASHA1/2-like_C"/>
</dbReference>
<dbReference type="Gene3D" id="3.30.530.20">
    <property type="match status" value="1"/>
</dbReference>
<dbReference type="OrthoDB" id="9805228at2"/>
<protein>
    <submittedName>
        <fullName evidence="3">Uncharacterized conserved protein YndB, AHSA1/START domain</fullName>
    </submittedName>
</protein>
<organism evidence="3 4">
    <name type="scientific">Vannielia litorea</name>
    <dbReference type="NCBI Taxonomy" id="1217970"/>
    <lineage>
        <taxon>Bacteria</taxon>
        <taxon>Pseudomonadati</taxon>
        <taxon>Pseudomonadota</taxon>
        <taxon>Alphaproteobacteria</taxon>
        <taxon>Rhodobacterales</taxon>
        <taxon>Paracoccaceae</taxon>
        <taxon>Vannielia</taxon>
    </lineage>
</organism>
<dbReference type="STRING" id="1217970.SAMN05444002_2405"/>
<dbReference type="SUPFAM" id="SSF55961">
    <property type="entry name" value="Bet v1-like"/>
    <property type="match status" value="1"/>
</dbReference>
<keyword evidence="4" id="KW-1185">Reference proteome</keyword>
<proteinExistence type="inferred from homology"/>
<reference evidence="4" key="1">
    <citation type="submission" date="2016-11" db="EMBL/GenBank/DDBJ databases">
        <authorList>
            <person name="Varghese N."/>
            <person name="Submissions S."/>
        </authorList>
    </citation>
    <scope>NUCLEOTIDE SEQUENCE [LARGE SCALE GENOMIC DNA]</scope>
    <source>
        <strain evidence="4">DSM 29440</strain>
    </source>
</reference>
<gene>
    <name evidence="3" type="ORF">SAMN05444002_2405</name>
</gene>
<dbReference type="AlphaFoldDB" id="A0A1N6GDU7"/>
<dbReference type="Proteomes" id="UP000184932">
    <property type="component" value="Unassembled WGS sequence"/>
</dbReference>